<evidence type="ECO:0000313" key="2">
    <source>
        <dbReference type="Proteomes" id="UP000613160"/>
    </source>
</evidence>
<sequence length="63" mass="6808">MIDLIILACLISAPDQCRHYTAGQGETIHACQAQAMVTAALWSSQHPAYEIRRIVCAGHGEDA</sequence>
<organism evidence="1 2">
    <name type="scientific">Aureimonas glaciei</name>
    <dbReference type="NCBI Taxonomy" id="1776957"/>
    <lineage>
        <taxon>Bacteria</taxon>
        <taxon>Pseudomonadati</taxon>
        <taxon>Pseudomonadota</taxon>
        <taxon>Alphaproteobacteria</taxon>
        <taxon>Hyphomicrobiales</taxon>
        <taxon>Aurantimonadaceae</taxon>
        <taxon>Aureimonas</taxon>
    </lineage>
</organism>
<dbReference type="EMBL" id="BMJJ01000009">
    <property type="protein sequence ID" value="GGD30871.1"/>
    <property type="molecule type" value="Genomic_DNA"/>
</dbReference>
<reference evidence="1" key="2">
    <citation type="submission" date="2020-09" db="EMBL/GenBank/DDBJ databases">
        <authorList>
            <person name="Sun Q."/>
            <person name="Zhou Y."/>
        </authorList>
    </citation>
    <scope>NUCLEOTIDE SEQUENCE</scope>
    <source>
        <strain evidence="1">CGMCC 1.15493</strain>
    </source>
</reference>
<proteinExistence type="predicted"/>
<dbReference type="RefSeq" id="WP_188853550.1">
    <property type="nucleotide sequence ID" value="NZ_BMJJ01000009.1"/>
</dbReference>
<name>A0A916Y4R8_9HYPH</name>
<dbReference type="AlphaFoldDB" id="A0A916Y4R8"/>
<evidence type="ECO:0000313" key="1">
    <source>
        <dbReference type="EMBL" id="GGD30871.1"/>
    </source>
</evidence>
<gene>
    <name evidence="1" type="ORF">GCM10011335_37390</name>
</gene>
<reference evidence="1" key="1">
    <citation type="journal article" date="2014" name="Int. J. Syst. Evol. Microbiol.">
        <title>Complete genome sequence of Corynebacterium casei LMG S-19264T (=DSM 44701T), isolated from a smear-ripened cheese.</title>
        <authorList>
            <consortium name="US DOE Joint Genome Institute (JGI-PGF)"/>
            <person name="Walter F."/>
            <person name="Albersmeier A."/>
            <person name="Kalinowski J."/>
            <person name="Ruckert C."/>
        </authorList>
    </citation>
    <scope>NUCLEOTIDE SEQUENCE</scope>
    <source>
        <strain evidence="1">CGMCC 1.15493</strain>
    </source>
</reference>
<dbReference type="Proteomes" id="UP000613160">
    <property type="component" value="Unassembled WGS sequence"/>
</dbReference>
<protein>
    <submittedName>
        <fullName evidence="1">Uncharacterized protein</fullName>
    </submittedName>
</protein>
<keyword evidence="2" id="KW-1185">Reference proteome</keyword>
<comment type="caution">
    <text evidence="1">The sequence shown here is derived from an EMBL/GenBank/DDBJ whole genome shotgun (WGS) entry which is preliminary data.</text>
</comment>
<accession>A0A916Y4R8</accession>